<sequence length="713" mass="79578">MADPNWTFHPPTSYYADHSIAKPILIGGVQNNSDQGHSPKSESFGQSVTAFTGMVDNLVGSPGSTTQRNYFTATSFPISRSPNDSQDEKPVNGAYAVPIPIPTEGHPQGTPDFQMTPFLAQGGQLISGSPNNPYSWYSNGGPGIFSGPVQVQTSDASMPGMAPEFVNNENGGPPVNGHPPLISGSPPFGYQSMINLSNNFGAMTIGPPTLPQRDQQMFGQTILHEPIQGMTQNGFGQMYYGQMQNQQSQQQQQQQQQQQPNAPQLQQAPPSHPQSQNGQQQFFGQPNGMNNGQVIADWQQRSFGMPPPPQQQQQQPGHPQQQNGLPPNFSQNPPRRRGPDDPNGTNPRTLQDIRNNVIEFAKDQHGSRFIQQKLERASLRDKAAIFAPVLEHAEELMTDVFGNYVIQKFFEYGNTEQRTALVSTIRGNVMKLALQMYGCRVIQKALEYVEEKYQHEILGEMEGQVLKCVKDQNGNHVIQKVIERVEPERLQFIIDAFTKNNSDNVYTLSIHPYGCRVIQRVLEYCSDDQKQPVLDALHLHLKQLVLDQYGNYVIQHVIEHGSPEDKEKIVQEVISDDLLKFAQHKFASNVIEKCLTYGAHAERNLIIEKVCGDLSDPSPPLLQMMKDPFANYVVQKMLDVADAQHRKKITLTIKPHIATLRKYNFGKHILLKLEKYFAKQAPVNSSGSSTNGQIYESSPFDIPLGSDFANHPY</sequence>
<organism evidence="10 11">
    <name type="scientific">Caenorhabditis japonica</name>
    <dbReference type="NCBI Taxonomy" id="281687"/>
    <lineage>
        <taxon>Eukaryota</taxon>
        <taxon>Metazoa</taxon>
        <taxon>Ecdysozoa</taxon>
        <taxon>Nematoda</taxon>
        <taxon>Chromadorea</taxon>
        <taxon>Rhabditida</taxon>
        <taxon>Rhabditina</taxon>
        <taxon>Rhabditomorpha</taxon>
        <taxon>Rhabditoidea</taxon>
        <taxon>Rhabditidae</taxon>
        <taxon>Peloderinae</taxon>
        <taxon>Caenorhabditis</taxon>
    </lineage>
</organism>
<dbReference type="FunFam" id="1.25.10.10:FF:000004">
    <property type="entry name" value="Pumilio homolog 1 isoform 2"/>
    <property type="match status" value="1"/>
</dbReference>
<dbReference type="PANTHER" id="PTHR12537:SF12">
    <property type="entry name" value="MATERNAL PROTEIN PUMILIO"/>
    <property type="match status" value="1"/>
</dbReference>
<evidence type="ECO:0000256" key="3">
    <source>
        <dbReference type="ARBA" id="ARBA00022490"/>
    </source>
</evidence>
<feature type="repeat" description="Pumilio" evidence="7">
    <location>
        <begin position="424"/>
        <end position="459"/>
    </location>
</feature>
<dbReference type="GO" id="GO:0010608">
    <property type="term" value="P:post-transcriptional regulation of gene expression"/>
    <property type="evidence" value="ECO:0007669"/>
    <property type="project" value="TreeGrafter"/>
</dbReference>
<feature type="compositionally biased region" description="Low complexity" evidence="8">
    <location>
        <begin position="243"/>
        <end position="293"/>
    </location>
</feature>
<dbReference type="SUPFAM" id="SSF48371">
    <property type="entry name" value="ARM repeat"/>
    <property type="match status" value="1"/>
</dbReference>
<feature type="domain" description="PUM-HD" evidence="9">
    <location>
        <begin position="328"/>
        <end position="677"/>
    </location>
</feature>
<evidence type="ECO:0000256" key="4">
    <source>
        <dbReference type="ARBA" id="ARBA00022737"/>
    </source>
</evidence>
<dbReference type="InterPro" id="IPR033712">
    <property type="entry name" value="Pumilio_RNA-bd"/>
</dbReference>
<dbReference type="GO" id="GO:0005737">
    <property type="term" value="C:cytoplasm"/>
    <property type="evidence" value="ECO:0007669"/>
    <property type="project" value="UniProtKB-SubCell"/>
</dbReference>
<keyword evidence="5" id="KW-0221">Differentiation</keyword>
<feature type="repeat" description="Pumilio" evidence="7">
    <location>
        <begin position="572"/>
        <end position="608"/>
    </location>
</feature>
<feature type="repeat" description="Pumilio" evidence="7">
    <location>
        <begin position="460"/>
        <end position="495"/>
    </location>
</feature>
<dbReference type="Pfam" id="PF00806">
    <property type="entry name" value="PUF"/>
    <property type="match status" value="8"/>
</dbReference>
<dbReference type="Proteomes" id="UP000005237">
    <property type="component" value="Unassembled WGS sequence"/>
</dbReference>
<feature type="repeat" description="Pumilio" evidence="7">
    <location>
        <begin position="613"/>
        <end position="651"/>
    </location>
</feature>
<protein>
    <submittedName>
        <fullName evidence="10">PUM-HD domain-containing protein</fullName>
    </submittedName>
</protein>
<dbReference type="PROSITE" id="PS50303">
    <property type="entry name" value="PUM_HD"/>
    <property type="match status" value="1"/>
</dbReference>
<dbReference type="PROSITE" id="PS50302">
    <property type="entry name" value="PUM"/>
    <property type="match status" value="8"/>
</dbReference>
<reference evidence="11" key="1">
    <citation type="submission" date="2010-08" db="EMBL/GenBank/DDBJ databases">
        <authorList>
            <consortium name="Caenorhabditis japonica Sequencing Consortium"/>
            <person name="Wilson R.K."/>
        </authorList>
    </citation>
    <scope>NUCLEOTIDE SEQUENCE [LARGE SCALE GENOMIC DNA]</scope>
    <source>
        <strain evidence="11">DF5081</strain>
    </source>
</reference>
<evidence type="ECO:0000256" key="1">
    <source>
        <dbReference type="ARBA" id="ARBA00004496"/>
    </source>
</evidence>
<evidence type="ECO:0000256" key="5">
    <source>
        <dbReference type="ARBA" id="ARBA00022782"/>
    </source>
</evidence>
<feature type="repeat" description="Pumilio" evidence="7">
    <location>
        <begin position="536"/>
        <end position="571"/>
    </location>
</feature>
<accession>A0A8R1HUB6</accession>
<dbReference type="InterPro" id="IPR001313">
    <property type="entry name" value="Pumilio_RNA-bd_rpt"/>
</dbReference>
<evidence type="ECO:0000256" key="6">
    <source>
        <dbReference type="ARBA" id="ARBA00022884"/>
    </source>
</evidence>
<feature type="repeat" description="Pumilio" evidence="7">
    <location>
        <begin position="496"/>
        <end position="535"/>
    </location>
</feature>
<evidence type="ECO:0000313" key="10">
    <source>
        <dbReference type="EnsemblMetazoa" id="CJA07693.1"/>
    </source>
</evidence>
<dbReference type="EnsemblMetazoa" id="CJA07693.1">
    <property type="protein sequence ID" value="CJA07693.1"/>
    <property type="gene ID" value="WBGene00126897"/>
</dbReference>
<keyword evidence="4" id="KW-0677">Repeat</keyword>
<evidence type="ECO:0000313" key="11">
    <source>
        <dbReference type="Proteomes" id="UP000005237"/>
    </source>
</evidence>
<name>A0A8R1HUB6_CAEJA</name>
<dbReference type="InterPro" id="IPR033133">
    <property type="entry name" value="PUM-HD"/>
</dbReference>
<dbReference type="GO" id="GO:0003730">
    <property type="term" value="F:mRNA 3'-UTR binding"/>
    <property type="evidence" value="ECO:0007669"/>
    <property type="project" value="TreeGrafter"/>
</dbReference>
<reference evidence="10" key="2">
    <citation type="submission" date="2022-06" db="UniProtKB">
        <authorList>
            <consortium name="EnsemblMetazoa"/>
        </authorList>
    </citation>
    <scope>IDENTIFICATION</scope>
    <source>
        <strain evidence="10">DF5081</strain>
    </source>
</reference>
<keyword evidence="11" id="KW-1185">Reference proteome</keyword>
<feature type="compositionally biased region" description="Low complexity" evidence="8">
    <location>
        <begin position="311"/>
        <end position="328"/>
    </location>
</feature>
<feature type="repeat" description="Pumilio" evidence="7">
    <location>
        <begin position="388"/>
        <end position="423"/>
    </location>
</feature>
<comment type="subcellular location">
    <subcellularLocation>
        <location evidence="1">Cytoplasm</location>
    </subcellularLocation>
</comment>
<dbReference type="AlphaFoldDB" id="A0A8R1HUB6"/>
<dbReference type="PANTHER" id="PTHR12537">
    <property type="entry name" value="RNA BINDING PROTEIN PUMILIO-RELATED"/>
    <property type="match status" value="1"/>
</dbReference>
<dbReference type="SMART" id="SM00025">
    <property type="entry name" value="Pumilio"/>
    <property type="match status" value="8"/>
</dbReference>
<keyword evidence="3" id="KW-0963">Cytoplasm</keyword>
<proteinExistence type="predicted"/>
<dbReference type="Gene3D" id="1.25.10.10">
    <property type="entry name" value="Leucine-rich Repeat Variant"/>
    <property type="match status" value="1"/>
</dbReference>
<evidence type="ECO:0000256" key="2">
    <source>
        <dbReference type="ARBA" id="ARBA00022473"/>
    </source>
</evidence>
<dbReference type="InterPro" id="IPR016024">
    <property type="entry name" value="ARM-type_fold"/>
</dbReference>
<keyword evidence="6" id="KW-0694">RNA-binding</keyword>
<keyword evidence="2" id="KW-0217">Developmental protein</keyword>
<evidence type="ECO:0000259" key="9">
    <source>
        <dbReference type="PROSITE" id="PS50303"/>
    </source>
</evidence>
<evidence type="ECO:0000256" key="7">
    <source>
        <dbReference type="PROSITE-ProRule" id="PRU00317"/>
    </source>
</evidence>
<dbReference type="CDD" id="cd07920">
    <property type="entry name" value="Pumilio"/>
    <property type="match status" value="1"/>
</dbReference>
<evidence type="ECO:0000256" key="8">
    <source>
        <dbReference type="SAM" id="MobiDB-lite"/>
    </source>
</evidence>
<dbReference type="GO" id="GO:0005634">
    <property type="term" value="C:nucleus"/>
    <property type="evidence" value="ECO:0007669"/>
    <property type="project" value="TreeGrafter"/>
</dbReference>
<dbReference type="InterPro" id="IPR011989">
    <property type="entry name" value="ARM-like"/>
</dbReference>
<dbReference type="GO" id="GO:0030154">
    <property type="term" value="P:cell differentiation"/>
    <property type="evidence" value="ECO:0007669"/>
    <property type="project" value="UniProtKB-KW"/>
</dbReference>
<feature type="repeat" description="Pumilio" evidence="7">
    <location>
        <begin position="352"/>
        <end position="387"/>
    </location>
</feature>
<feature type="region of interest" description="Disordered" evidence="8">
    <location>
        <begin position="243"/>
        <end position="350"/>
    </location>
</feature>